<keyword evidence="5" id="KW-1015">Disulfide bond</keyword>
<organism evidence="8 9">
    <name type="scientific">Acropora cervicornis</name>
    <name type="common">Staghorn coral</name>
    <dbReference type="NCBI Taxonomy" id="6130"/>
    <lineage>
        <taxon>Eukaryota</taxon>
        <taxon>Metazoa</taxon>
        <taxon>Cnidaria</taxon>
        <taxon>Anthozoa</taxon>
        <taxon>Hexacorallia</taxon>
        <taxon>Scleractinia</taxon>
        <taxon>Astrocoeniina</taxon>
        <taxon>Acroporidae</taxon>
        <taxon>Acropora</taxon>
    </lineage>
</organism>
<evidence type="ECO:0000313" key="9">
    <source>
        <dbReference type="Proteomes" id="UP001249851"/>
    </source>
</evidence>
<feature type="non-terminal residue" evidence="8">
    <location>
        <position position="211"/>
    </location>
</feature>
<dbReference type="SUPFAM" id="SSF47473">
    <property type="entry name" value="EF-hand"/>
    <property type="match status" value="1"/>
</dbReference>
<keyword evidence="9" id="KW-1185">Reference proteome</keyword>
<dbReference type="GO" id="GO:0050840">
    <property type="term" value="F:extracellular matrix binding"/>
    <property type="evidence" value="ECO:0007669"/>
    <property type="project" value="TreeGrafter"/>
</dbReference>
<dbReference type="InterPro" id="IPR018247">
    <property type="entry name" value="EF_Hand_1_Ca_BS"/>
</dbReference>
<feature type="domain" description="SPARC/Testican calcium-binding" evidence="7">
    <location>
        <begin position="105"/>
        <end position="206"/>
    </location>
</feature>
<evidence type="ECO:0000256" key="6">
    <source>
        <dbReference type="ARBA" id="ARBA00023180"/>
    </source>
</evidence>
<evidence type="ECO:0000259" key="7">
    <source>
        <dbReference type="Pfam" id="PF10591"/>
    </source>
</evidence>
<dbReference type="EMBL" id="JARQWQ010000008">
    <property type="protein sequence ID" value="KAK2570018.1"/>
    <property type="molecule type" value="Genomic_DNA"/>
</dbReference>
<keyword evidence="6" id="KW-0325">Glycoprotein</keyword>
<keyword evidence="3" id="KW-0732">Signal</keyword>
<dbReference type="PANTHER" id="PTHR13866:SF14">
    <property type="entry name" value="BM-40"/>
    <property type="match status" value="1"/>
</dbReference>
<dbReference type="GO" id="GO:0005615">
    <property type="term" value="C:extracellular space"/>
    <property type="evidence" value="ECO:0007669"/>
    <property type="project" value="TreeGrafter"/>
</dbReference>
<dbReference type="GO" id="GO:0005518">
    <property type="term" value="F:collagen binding"/>
    <property type="evidence" value="ECO:0007669"/>
    <property type="project" value="TreeGrafter"/>
</dbReference>
<dbReference type="GO" id="GO:0005509">
    <property type="term" value="F:calcium ion binding"/>
    <property type="evidence" value="ECO:0007669"/>
    <property type="project" value="InterPro"/>
</dbReference>
<dbReference type="InterPro" id="IPR019577">
    <property type="entry name" value="SPARC/Testican_Ca-bd-dom"/>
</dbReference>
<evidence type="ECO:0000256" key="2">
    <source>
        <dbReference type="ARBA" id="ARBA00022525"/>
    </source>
</evidence>
<keyword evidence="4" id="KW-0106">Calcium</keyword>
<gene>
    <name evidence="8" type="ORF">P5673_004753</name>
</gene>
<comment type="caution">
    <text evidence="8">The sequence shown here is derived from an EMBL/GenBank/DDBJ whole genome shotgun (WGS) entry which is preliminary data.</text>
</comment>
<evidence type="ECO:0000256" key="3">
    <source>
        <dbReference type="ARBA" id="ARBA00022729"/>
    </source>
</evidence>
<comment type="subcellular location">
    <subcellularLocation>
        <location evidence="1">Secreted</location>
    </subcellularLocation>
</comment>
<proteinExistence type="predicted"/>
<dbReference type="Gene3D" id="3.30.60.30">
    <property type="match status" value="1"/>
</dbReference>
<dbReference type="InterPro" id="IPR011992">
    <property type="entry name" value="EF-hand-dom_pair"/>
</dbReference>
<dbReference type="Pfam" id="PF10591">
    <property type="entry name" value="SPARC_Ca_bdg"/>
    <property type="match status" value="1"/>
</dbReference>
<dbReference type="Proteomes" id="UP001249851">
    <property type="component" value="Unassembled WGS sequence"/>
</dbReference>
<dbReference type="Gene3D" id="1.10.238.10">
    <property type="entry name" value="EF-hand"/>
    <property type="match status" value="1"/>
</dbReference>
<dbReference type="AlphaFoldDB" id="A0AAD9VCZ8"/>
<evidence type="ECO:0000256" key="1">
    <source>
        <dbReference type="ARBA" id="ARBA00004613"/>
    </source>
</evidence>
<dbReference type="PROSITE" id="PS00018">
    <property type="entry name" value="EF_HAND_1"/>
    <property type="match status" value="1"/>
</dbReference>
<evidence type="ECO:0000313" key="8">
    <source>
        <dbReference type="EMBL" id="KAK2570018.1"/>
    </source>
</evidence>
<reference evidence="8" key="2">
    <citation type="journal article" date="2023" name="Science">
        <title>Genomic signatures of disease resistance in endangered staghorn corals.</title>
        <authorList>
            <person name="Vollmer S.V."/>
            <person name="Selwyn J.D."/>
            <person name="Despard B.A."/>
            <person name="Roesel C.L."/>
        </authorList>
    </citation>
    <scope>NUCLEOTIDE SEQUENCE</scope>
    <source>
        <strain evidence="8">K2</strain>
    </source>
</reference>
<accession>A0AAD9VCZ8</accession>
<dbReference type="PANTHER" id="PTHR13866">
    <property type="entry name" value="SPARC OSTEONECTIN"/>
    <property type="match status" value="1"/>
</dbReference>
<name>A0AAD9VCZ8_ACRCE</name>
<keyword evidence="2" id="KW-0964">Secreted</keyword>
<sequence>MHFGPNELNLKTKLTIGMSRSINIADFFFSSFHKVAQGQAGVCERVVCPRGRVCVAHTEDSGKNYSTCECKTTCPVDDSAPVCSYYNLQFGSVCEMHRFDYNCMEAAQFPGRYLEWIMIAREQSLDPGYSLNLSARADSLTEEERKEILSWEFGYIDANSNKILDKIEIDRLYKDILDHEPCVYGFLESCDQDGQEGITPLEWDSCFPQTL</sequence>
<evidence type="ECO:0000256" key="5">
    <source>
        <dbReference type="ARBA" id="ARBA00023157"/>
    </source>
</evidence>
<protein>
    <submittedName>
        <fullName evidence="8">SPARC</fullName>
    </submittedName>
</protein>
<evidence type="ECO:0000256" key="4">
    <source>
        <dbReference type="ARBA" id="ARBA00022837"/>
    </source>
</evidence>
<reference evidence="8" key="1">
    <citation type="journal article" date="2023" name="G3 (Bethesda)">
        <title>Whole genome assembly and annotation of the endangered Caribbean coral Acropora cervicornis.</title>
        <authorList>
            <person name="Selwyn J.D."/>
            <person name="Vollmer S.V."/>
        </authorList>
    </citation>
    <scope>NUCLEOTIDE SEQUENCE</scope>
    <source>
        <strain evidence="8">K2</strain>
    </source>
</reference>